<dbReference type="PANTHER" id="PTHR43344">
    <property type="entry name" value="PHOSPHOSERINE PHOSPHATASE"/>
    <property type="match status" value="1"/>
</dbReference>
<protein>
    <submittedName>
        <fullName evidence="5">HAD-IB family hydrolase</fullName>
    </submittedName>
</protein>
<accession>A0A2T4DRT3</accession>
<keyword evidence="4" id="KW-0812">Transmembrane</keyword>
<dbReference type="Proteomes" id="UP000240608">
    <property type="component" value="Unassembled WGS sequence"/>
</dbReference>
<comment type="caution">
    <text evidence="5">The sequence shown here is derived from an EMBL/GenBank/DDBJ whole genome shotgun (WGS) entry which is preliminary data.</text>
</comment>
<feature type="transmembrane region" description="Helical" evidence="4">
    <location>
        <begin position="32"/>
        <end position="51"/>
    </location>
</feature>
<dbReference type="EMBL" id="PYVU01000046">
    <property type="protein sequence ID" value="PTB96544.1"/>
    <property type="molecule type" value="Genomic_DNA"/>
</dbReference>
<organism evidence="5 6">
    <name type="scientific">Marivirga lumbricoides</name>
    <dbReference type="NCBI Taxonomy" id="1046115"/>
    <lineage>
        <taxon>Bacteria</taxon>
        <taxon>Pseudomonadati</taxon>
        <taxon>Bacteroidota</taxon>
        <taxon>Cytophagia</taxon>
        <taxon>Cytophagales</taxon>
        <taxon>Marivirgaceae</taxon>
        <taxon>Marivirga</taxon>
    </lineage>
</organism>
<evidence type="ECO:0000256" key="2">
    <source>
        <dbReference type="ARBA" id="ARBA00022801"/>
    </source>
</evidence>
<evidence type="ECO:0000256" key="1">
    <source>
        <dbReference type="ARBA" id="ARBA00022723"/>
    </source>
</evidence>
<dbReference type="InterPro" id="IPR006385">
    <property type="entry name" value="HAD_hydro_SerB1"/>
</dbReference>
<gene>
    <name evidence="5" type="ORF">C9994_06885</name>
</gene>
<keyword evidence="2 5" id="KW-0378">Hydrolase</keyword>
<dbReference type="GO" id="GO:0046872">
    <property type="term" value="F:metal ion binding"/>
    <property type="evidence" value="ECO:0007669"/>
    <property type="project" value="UniProtKB-KW"/>
</dbReference>
<keyword evidence="4" id="KW-0472">Membrane</keyword>
<dbReference type="NCBIfam" id="TIGR01490">
    <property type="entry name" value="HAD-SF-IB-hyp1"/>
    <property type="match status" value="1"/>
</dbReference>
<keyword evidence="1" id="KW-0479">Metal-binding</keyword>
<dbReference type="AlphaFoldDB" id="A0A2T4DRT3"/>
<evidence type="ECO:0000313" key="5">
    <source>
        <dbReference type="EMBL" id="PTB96544.1"/>
    </source>
</evidence>
<name>A0A2T4DRT3_9BACT</name>
<dbReference type="GO" id="GO:0016787">
    <property type="term" value="F:hydrolase activity"/>
    <property type="evidence" value="ECO:0007669"/>
    <property type="project" value="UniProtKB-KW"/>
</dbReference>
<sequence>MKNLVLFDFDGTISKKDSMIEFLKYYSGKTKFYLTFLGHIHWIIGMHLGIIEKWRVKQKIWVHLFRNTNEVDFNQKAEFFSLHILPHILYKDALERIKSHKAGGDRVIIITASAANWISPWCKSFNVELISTCLEVKNGIVTGKIEGKNCNGIEKVHRIKQLLSLSDFKYIYAYGNSKGDKEMLDIASHPFYKFFQQ</sequence>
<dbReference type="Gene3D" id="3.40.50.1000">
    <property type="entry name" value="HAD superfamily/HAD-like"/>
    <property type="match status" value="1"/>
</dbReference>
<evidence type="ECO:0000256" key="4">
    <source>
        <dbReference type="SAM" id="Phobius"/>
    </source>
</evidence>
<dbReference type="InterPro" id="IPR050582">
    <property type="entry name" value="HAD-like_SerB"/>
</dbReference>
<keyword evidence="3" id="KW-0460">Magnesium</keyword>
<dbReference type="Gene3D" id="1.20.1440.100">
    <property type="entry name" value="SG protein - dephosphorylation function"/>
    <property type="match status" value="1"/>
</dbReference>
<dbReference type="InterPro" id="IPR036412">
    <property type="entry name" value="HAD-like_sf"/>
</dbReference>
<reference evidence="5 6" key="1">
    <citation type="submission" date="2018-03" db="EMBL/GenBank/DDBJ databases">
        <title>Cross-interface Injection: A General Nanoliter Liquid Handling Method Applied to Single Cells Genome Amplification Automated Nanoliter Liquid Handling Applied to Single Cell Multiple Displacement Amplification.</title>
        <authorList>
            <person name="Yun J."/>
            <person name="Xu P."/>
            <person name="Xu J."/>
            <person name="Dai X."/>
            <person name="Wang Y."/>
            <person name="Zheng X."/>
            <person name="Cao C."/>
            <person name="Yi Q."/>
            <person name="Zhu Y."/>
            <person name="Wang L."/>
            <person name="Dong Z."/>
            <person name="Huang Y."/>
            <person name="Huang L."/>
            <person name="Du W."/>
        </authorList>
    </citation>
    <scope>NUCLEOTIDE SEQUENCE [LARGE SCALE GENOMIC DNA]</scope>
    <source>
        <strain evidence="5 6">Z-D1-2</strain>
    </source>
</reference>
<dbReference type="PANTHER" id="PTHR43344:SF13">
    <property type="entry name" value="PHOSPHATASE RV3661-RELATED"/>
    <property type="match status" value="1"/>
</dbReference>
<dbReference type="Pfam" id="PF12710">
    <property type="entry name" value="HAD"/>
    <property type="match status" value="1"/>
</dbReference>
<proteinExistence type="predicted"/>
<evidence type="ECO:0000313" key="6">
    <source>
        <dbReference type="Proteomes" id="UP000240608"/>
    </source>
</evidence>
<evidence type="ECO:0000256" key="3">
    <source>
        <dbReference type="ARBA" id="ARBA00022842"/>
    </source>
</evidence>
<dbReference type="NCBIfam" id="TIGR01488">
    <property type="entry name" value="HAD-SF-IB"/>
    <property type="match status" value="1"/>
</dbReference>
<dbReference type="SUPFAM" id="SSF56784">
    <property type="entry name" value="HAD-like"/>
    <property type="match status" value="1"/>
</dbReference>
<dbReference type="InterPro" id="IPR023214">
    <property type="entry name" value="HAD_sf"/>
</dbReference>
<keyword evidence="4" id="KW-1133">Transmembrane helix</keyword>